<proteinExistence type="predicted"/>
<reference evidence="1" key="1">
    <citation type="submission" date="2020-08" db="EMBL/GenBank/DDBJ databases">
        <title>Multicomponent nature underlies the extraordinary mechanical properties of spider dragline silk.</title>
        <authorList>
            <person name="Kono N."/>
            <person name="Nakamura H."/>
            <person name="Mori M."/>
            <person name="Yoshida Y."/>
            <person name="Ohtoshi R."/>
            <person name="Malay A.D."/>
            <person name="Moran D.A.P."/>
            <person name="Tomita M."/>
            <person name="Numata K."/>
            <person name="Arakawa K."/>
        </authorList>
    </citation>
    <scope>NUCLEOTIDE SEQUENCE</scope>
</reference>
<name>A0A8X6MIN7_9ARAC</name>
<evidence type="ECO:0000313" key="1">
    <source>
        <dbReference type="EMBL" id="GFS59677.1"/>
    </source>
</evidence>
<evidence type="ECO:0000313" key="2">
    <source>
        <dbReference type="Proteomes" id="UP000886998"/>
    </source>
</evidence>
<keyword evidence="2" id="KW-1185">Reference proteome</keyword>
<dbReference type="AlphaFoldDB" id="A0A8X6MIN7"/>
<dbReference type="Proteomes" id="UP000886998">
    <property type="component" value="Unassembled WGS sequence"/>
</dbReference>
<sequence>MSQDANSFMWESAKSFAAYSDEHGISRWSKRVLFLANNLTKAQVNDFTCFKQCKVFMAEATAKFPLLFVMIDYQRIPAESWFSHLNLKTVLFQNPFATDAFTYPDELQVKIIKLQANDHLRDKFNEGLVFFN</sequence>
<comment type="caution">
    <text evidence="1">The sequence shown here is derived from an EMBL/GenBank/DDBJ whole genome shotgun (WGS) entry which is preliminary data.</text>
</comment>
<dbReference type="EMBL" id="BMAV01027477">
    <property type="protein sequence ID" value="GFS59677.1"/>
    <property type="molecule type" value="Genomic_DNA"/>
</dbReference>
<accession>A0A8X6MIN7</accession>
<gene>
    <name evidence="1" type="ORF">TNIN_409821</name>
</gene>
<protein>
    <submittedName>
        <fullName evidence="1">Uncharacterized protein</fullName>
    </submittedName>
</protein>
<organism evidence="1 2">
    <name type="scientific">Trichonephila inaurata madagascariensis</name>
    <dbReference type="NCBI Taxonomy" id="2747483"/>
    <lineage>
        <taxon>Eukaryota</taxon>
        <taxon>Metazoa</taxon>
        <taxon>Ecdysozoa</taxon>
        <taxon>Arthropoda</taxon>
        <taxon>Chelicerata</taxon>
        <taxon>Arachnida</taxon>
        <taxon>Araneae</taxon>
        <taxon>Araneomorphae</taxon>
        <taxon>Entelegynae</taxon>
        <taxon>Araneoidea</taxon>
        <taxon>Nephilidae</taxon>
        <taxon>Trichonephila</taxon>
        <taxon>Trichonephila inaurata</taxon>
    </lineage>
</organism>